<comment type="subcellular location">
    <subcellularLocation>
        <location evidence="1">Membrane</location>
        <topology evidence="1">Single-pass membrane protein</topology>
    </subcellularLocation>
</comment>
<feature type="domain" description="Ig-like" evidence="10">
    <location>
        <begin position="499"/>
        <end position="620"/>
    </location>
</feature>
<gene>
    <name evidence="11" type="ORF">PLEPLA_LOCUS731</name>
</gene>
<evidence type="ECO:0000313" key="12">
    <source>
        <dbReference type="Proteomes" id="UP001153269"/>
    </source>
</evidence>
<dbReference type="GO" id="GO:0098632">
    <property type="term" value="F:cell-cell adhesion mediator activity"/>
    <property type="evidence" value="ECO:0007669"/>
    <property type="project" value="InterPro"/>
</dbReference>
<keyword evidence="2 9" id="KW-0812">Transmembrane</keyword>
<evidence type="ECO:0000256" key="6">
    <source>
        <dbReference type="ARBA" id="ARBA00023157"/>
    </source>
</evidence>
<dbReference type="PANTHER" id="PTHR46841">
    <property type="entry name" value="OX-2 MEMBRANE GLYCOPROTEIN"/>
    <property type="match status" value="1"/>
</dbReference>
<evidence type="ECO:0000259" key="10">
    <source>
        <dbReference type="PROSITE" id="PS50835"/>
    </source>
</evidence>
<dbReference type="InterPro" id="IPR013106">
    <property type="entry name" value="Ig_V-set"/>
</dbReference>
<dbReference type="SMART" id="SM00406">
    <property type="entry name" value="IGv"/>
    <property type="match status" value="3"/>
</dbReference>
<proteinExistence type="predicted"/>
<dbReference type="PANTHER" id="PTHR46841:SF4">
    <property type="entry name" value="SC:D189"/>
    <property type="match status" value="1"/>
</dbReference>
<comment type="caution">
    <text evidence="11">The sequence shown here is derived from an EMBL/GenBank/DDBJ whole genome shotgun (WGS) entry which is preliminary data.</text>
</comment>
<dbReference type="SUPFAM" id="SSF48726">
    <property type="entry name" value="Immunoglobulin"/>
    <property type="match status" value="5"/>
</dbReference>
<evidence type="ECO:0000256" key="2">
    <source>
        <dbReference type="ARBA" id="ARBA00022692"/>
    </source>
</evidence>
<dbReference type="GO" id="GO:0016020">
    <property type="term" value="C:membrane"/>
    <property type="evidence" value="ECO:0007669"/>
    <property type="project" value="UniProtKB-SubCell"/>
</dbReference>
<name>A0A9N7TJ89_PLEPL</name>
<dbReference type="Pfam" id="PF07686">
    <property type="entry name" value="V-set"/>
    <property type="match status" value="3"/>
</dbReference>
<evidence type="ECO:0000256" key="8">
    <source>
        <dbReference type="ARBA" id="ARBA00023319"/>
    </source>
</evidence>
<dbReference type="Pfam" id="PF08205">
    <property type="entry name" value="C2-set_2"/>
    <property type="match status" value="1"/>
</dbReference>
<dbReference type="InterPro" id="IPR007110">
    <property type="entry name" value="Ig-like_dom"/>
</dbReference>
<evidence type="ECO:0000256" key="9">
    <source>
        <dbReference type="SAM" id="Phobius"/>
    </source>
</evidence>
<keyword evidence="6" id="KW-1015">Disulfide bond</keyword>
<dbReference type="AlphaFoldDB" id="A0A9N7TJ89"/>
<feature type="domain" description="Ig-like" evidence="10">
    <location>
        <begin position="388"/>
        <end position="493"/>
    </location>
</feature>
<dbReference type="InterPro" id="IPR013783">
    <property type="entry name" value="Ig-like_fold"/>
</dbReference>
<evidence type="ECO:0000256" key="3">
    <source>
        <dbReference type="ARBA" id="ARBA00022729"/>
    </source>
</evidence>
<evidence type="ECO:0000256" key="4">
    <source>
        <dbReference type="ARBA" id="ARBA00022989"/>
    </source>
</evidence>
<keyword evidence="8" id="KW-0393">Immunoglobulin domain</keyword>
<evidence type="ECO:0000256" key="5">
    <source>
        <dbReference type="ARBA" id="ARBA00023136"/>
    </source>
</evidence>
<sequence>MDPAVPVVAVVAVEISHHELRTRTSCETEMIQPALTRLLFVFGLFQKGLTSVIQSVETVEEAVGEDALLSCQVLKSEHVVQVTWQKQTMDDVTNLATSNTDFGSRVMSDFRGRVEVKDGGLHSRSIVIKNVTEEDEGCYLCHFITKPAGALPGRTCLRVYELHEPVLHVRESSSTDEFLVSCSATGRPAPTVTLHVTQQDFYLSQNQTVLINTNGTFTVTATAVLAGFHDAGTLVGCAVQVLSFRKEAFVEIPDVKVTPPSALLRLTLAHELTLAGEPEDALARVTSQANGSRAVSPRSRRDVDCGSDLPLHCFSLSCPVNTKTKQQQTQRDAATTVVTSNRSTSPSTRQLTHLGLLCHSSAGSLSARGLGLFHVEVSHRGLKLWKLPDGVPVRGCSLDVRSGLGDVTAPSSLTAEAGLPLLLSCNITTAAGNTVKQVRWLNEQGKILLAYQPLVPVFISHRDPRVQLTGHPDHGSSITITRVRSDDDGCYRCIFDVYPKPSEEARTCVTVTGKVQLEGNKTATSGTTVTLSCRYSLSERVHQVLWRKTAEQGDTTSVAAYSKQGHHSVEEQFKGRVSLSRTLNTTRLTIQPVRTEDEACYTCEFHTFPDGSRSATACLSVYVLPKPEVTKVTSPSGVTEANCTAQSRPPADIKWDIGGDNRTIGPPVLSVFDQGDGTTIVTSTLLFQSGLISERSVQCTVHHPGLKKPLMVPLTTKVSPVVVILLSVCGVAAVLLLCLCVCLCKCLICTDD</sequence>
<evidence type="ECO:0000256" key="7">
    <source>
        <dbReference type="ARBA" id="ARBA00023180"/>
    </source>
</evidence>
<keyword evidence="5 9" id="KW-0472">Membrane</keyword>
<feature type="domain" description="Ig-like" evidence="10">
    <location>
        <begin position="627"/>
        <end position="719"/>
    </location>
</feature>
<evidence type="ECO:0000313" key="11">
    <source>
        <dbReference type="EMBL" id="CAB1413034.1"/>
    </source>
</evidence>
<dbReference type="EMBL" id="CADEAL010000033">
    <property type="protein sequence ID" value="CAB1413034.1"/>
    <property type="molecule type" value="Genomic_DNA"/>
</dbReference>
<evidence type="ECO:0000256" key="1">
    <source>
        <dbReference type="ARBA" id="ARBA00004167"/>
    </source>
</evidence>
<keyword evidence="3" id="KW-0732">Signal</keyword>
<keyword evidence="4 9" id="KW-1133">Transmembrane helix</keyword>
<accession>A0A9N7TJ89</accession>
<keyword evidence="7" id="KW-0325">Glycoprotein</keyword>
<dbReference type="InterPro" id="IPR003599">
    <property type="entry name" value="Ig_sub"/>
</dbReference>
<dbReference type="InterPro" id="IPR036179">
    <property type="entry name" value="Ig-like_dom_sf"/>
</dbReference>
<keyword evidence="12" id="KW-1185">Reference proteome</keyword>
<organism evidence="11 12">
    <name type="scientific">Pleuronectes platessa</name>
    <name type="common">European plaice</name>
    <dbReference type="NCBI Taxonomy" id="8262"/>
    <lineage>
        <taxon>Eukaryota</taxon>
        <taxon>Metazoa</taxon>
        <taxon>Chordata</taxon>
        <taxon>Craniata</taxon>
        <taxon>Vertebrata</taxon>
        <taxon>Euteleostomi</taxon>
        <taxon>Actinopterygii</taxon>
        <taxon>Neopterygii</taxon>
        <taxon>Teleostei</taxon>
        <taxon>Neoteleostei</taxon>
        <taxon>Acanthomorphata</taxon>
        <taxon>Carangaria</taxon>
        <taxon>Pleuronectiformes</taxon>
        <taxon>Pleuronectoidei</taxon>
        <taxon>Pleuronectidae</taxon>
        <taxon>Pleuronectes</taxon>
    </lineage>
</organism>
<dbReference type="InterPro" id="IPR013162">
    <property type="entry name" value="CD80_C2-set"/>
</dbReference>
<dbReference type="SMART" id="SM00409">
    <property type="entry name" value="IG"/>
    <property type="match status" value="3"/>
</dbReference>
<dbReference type="SMART" id="SM00408">
    <property type="entry name" value="IGc2"/>
    <property type="match status" value="3"/>
</dbReference>
<dbReference type="InterPro" id="IPR047164">
    <property type="entry name" value="OX2G-like"/>
</dbReference>
<feature type="transmembrane region" description="Helical" evidence="9">
    <location>
        <begin position="721"/>
        <end position="748"/>
    </location>
</feature>
<feature type="domain" description="Ig-like" evidence="10">
    <location>
        <begin position="33"/>
        <end position="141"/>
    </location>
</feature>
<protein>
    <recommendedName>
        <fullName evidence="10">Ig-like domain-containing protein</fullName>
    </recommendedName>
</protein>
<dbReference type="Gene3D" id="2.60.40.10">
    <property type="entry name" value="Immunoglobulins"/>
    <property type="match status" value="5"/>
</dbReference>
<dbReference type="Proteomes" id="UP001153269">
    <property type="component" value="Unassembled WGS sequence"/>
</dbReference>
<dbReference type="PROSITE" id="PS50835">
    <property type="entry name" value="IG_LIKE"/>
    <property type="match status" value="4"/>
</dbReference>
<dbReference type="InterPro" id="IPR003598">
    <property type="entry name" value="Ig_sub2"/>
</dbReference>
<reference evidence="11" key="1">
    <citation type="submission" date="2020-03" db="EMBL/GenBank/DDBJ databases">
        <authorList>
            <person name="Weist P."/>
        </authorList>
    </citation>
    <scope>NUCLEOTIDE SEQUENCE</scope>
</reference>